<dbReference type="InParanoid" id="A0A1E7FLN6"/>
<feature type="domain" description="Helicase-associated" evidence="2">
    <location>
        <begin position="70"/>
        <end position="138"/>
    </location>
</feature>
<evidence type="ECO:0000313" key="4">
    <source>
        <dbReference type="Proteomes" id="UP000095751"/>
    </source>
</evidence>
<organism evidence="3 4">
    <name type="scientific">Fragilariopsis cylindrus CCMP1102</name>
    <dbReference type="NCBI Taxonomy" id="635003"/>
    <lineage>
        <taxon>Eukaryota</taxon>
        <taxon>Sar</taxon>
        <taxon>Stramenopiles</taxon>
        <taxon>Ochrophyta</taxon>
        <taxon>Bacillariophyta</taxon>
        <taxon>Bacillariophyceae</taxon>
        <taxon>Bacillariophycidae</taxon>
        <taxon>Bacillariales</taxon>
        <taxon>Bacillariaceae</taxon>
        <taxon>Fragilariopsis</taxon>
    </lineage>
</organism>
<name>A0A1E7FLN6_9STRA</name>
<feature type="domain" description="Helicase-associated" evidence="2">
    <location>
        <begin position="239"/>
        <end position="318"/>
    </location>
</feature>
<proteinExistence type="predicted"/>
<feature type="domain" description="Helicase-associated" evidence="2">
    <location>
        <begin position="510"/>
        <end position="569"/>
    </location>
</feature>
<evidence type="ECO:0000313" key="3">
    <source>
        <dbReference type="EMBL" id="OEU19034.1"/>
    </source>
</evidence>
<dbReference type="AlphaFoldDB" id="A0A1E7FLN6"/>
<evidence type="ECO:0000256" key="1">
    <source>
        <dbReference type="SAM" id="MobiDB-lite"/>
    </source>
</evidence>
<dbReference type="Proteomes" id="UP000095751">
    <property type="component" value="Unassembled WGS sequence"/>
</dbReference>
<dbReference type="PANTHER" id="PTHR33418">
    <property type="entry name" value="HELICASE-ASSOCIATED"/>
    <property type="match status" value="1"/>
</dbReference>
<dbReference type="KEGG" id="fcy:FRACYDRAFT_237327"/>
<protein>
    <recommendedName>
        <fullName evidence="2">Helicase-associated domain-containing protein</fullName>
    </recommendedName>
</protein>
<dbReference type="PANTHER" id="PTHR33418:SF1">
    <property type="entry name" value="HELICASE-ASSOCIATED DOMAIN-CONTAINING PROTEIN"/>
    <property type="match status" value="1"/>
</dbReference>
<feature type="domain" description="Helicase-associated" evidence="2">
    <location>
        <begin position="147"/>
        <end position="214"/>
    </location>
</feature>
<dbReference type="EMBL" id="KV784356">
    <property type="protein sequence ID" value="OEU19034.1"/>
    <property type="molecule type" value="Genomic_DNA"/>
</dbReference>
<accession>A0A1E7FLN6</accession>
<keyword evidence="4" id="KW-1185">Reference proteome</keyword>
<evidence type="ECO:0000259" key="2">
    <source>
        <dbReference type="Pfam" id="PF03457"/>
    </source>
</evidence>
<feature type="domain" description="Helicase-associated" evidence="2">
    <location>
        <begin position="651"/>
        <end position="713"/>
    </location>
</feature>
<dbReference type="OrthoDB" id="44064at2759"/>
<dbReference type="InterPro" id="IPR005114">
    <property type="entry name" value="Helicase_assoc"/>
</dbReference>
<sequence>MNNRHGLILPFSSMKIASSSSSTSSSSTELASSSSSSSSSFLPTSRQQRQQDNITNKNTTTRRRIISHDCRWDETFELLVLYKEENGHCNVPRSYKTTTTNNNTTTNRNLGTWLNTQRQAKTKGILDPIKKQKLNQLGIVWGGNVSSQKWNEMLTQLQEYKDQYGDCYVPRHYNNNNNNNNNRLLGRWLDRQRQLKKNQKLSRKKQNQLEDIGVVFNISTGNENENENVNGTNNIVTVWTQKWEEMFNYLIWFQIKEGHCNVPKHYTIDTTYTDNNENDTNAKIKTINLGIWLDTQRRHKKIQKLDSKRQLRLEELGMEWDLHHKTWNYMFTLLNEYKQRVGHCNVPKQYKVEEEVKVEANVILTTSATATTNDNNKNNNSNDNEVVVNNLGYWLEYQRARKRRGLLNKKRIQKLDDIGIIWDPNVTNCNSNWDDMYILLQEYRNSHGQCYNIPQSYKVQVQNDHDQTSTKHLGTWLYTQRMDKKKGKLDIEKQKRLEDIGVVWDVLLLKWESMFTLLVQYKVREGNCNVPQDHKEDGENLGAWLTTQRMDKKKGKLQTTKEDKLNNIDGGFIWDLQSHKWECMFELLVEYKNREGDCNVPPYYIVGETNDHKNNLGLWLNRQRQNKKNNKLDIKQQHRLEEIGVVWDVQSQKWESMFTLLKEYSQKEGTCSIRRSYKTQDRKNLGIWVQAQHQKKNDGTLDIVLQHRLENIGIIWRENNDKHEKYDDDDDDRIPKNAFEGMDDLFGDTW</sequence>
<feature type="region of interest" description="Disordered" evidence="1">
    <location>
        <begin position="17"/>
        <end position="60"/>
    </location>
</feature>
<feature type="compositionally biased region" description="Low complexity" evidence="1">
    <location>
        <begin position="17"/>
        <end position="40"/>
    </location>
</feature>
<dbReference type="Gene3D" id="6.10.140.530">
    <property type="match status" value="8"/>
</dbReference>
<gene>
    <name evidence="3" type="ORF">FRACYDRAFT_237327</name>
</gene>
<feature type="compositionally biased region" description="Polar residues" evidence="1">
    <location>
        <begin position="41"/>
        <end position="52"/>
    </location>
</feature>
<feature type="domain" description="Helicase-associated" evidence="2">
    <location>
        <begin position="432"/>
        <end position="502"/>
    </location>
</feature>
<reference evidence="3 4" key="1">
    <citation type="submission" date="2016-09" db="EMBL/GenBank/DDBJ databases">
        <title>Extensive genetic diversity and differential bi-allelic expression allows diatom success in the polar Southern Ocean.</title>
        <authorList>
            <consortium name="DOE Joint Genome Institute"/>
            <person name="Mock T."/>
            <person name="Otillar R.P."/>
            <person name="Strauss J."/>
            <person name="Dupont C."/>
            <person name="Frickenhaus S."/>
            <person name="Maumus F."/>
            <person name="Mcmullan M."/>
            <person name="Sanges R."/>
            <person name="Schmutz J."/>
            <person name="Toseland A."/>
            <person name="Valas R."/>
            <person name="Veluchamy A."/>
            <person name="Ward B.J."/>
            <person name="Allen A."/>
            <person name="Barry K."/>
            <person name="Falciatore A."/>
            <person name="Ferrante M."/>
            <person name="Fortunato A.E."/>
            <person name="Gloeckner G."/>
            <person name="Gruber A."/>
            <person name="Hipkin R."/>
            <person name="Janech M."/>
            <person name="Kroth P."/>
            <person name="Leese F."/>
            <person name="Lindquist E."/>
            <person name="Lyon B.R."/>
            <person name="Martin J."/>
            <person name="Mayer C."/>
            <person name="Parker M."/>
            <person name="Quesneville H."/>
            <person name="Raymond J."/>
            <person name="Uhlig C."/>
            <person name="Valentin K.U."/>
            <person name="Worden A.Z."/>
            <person name="Armbrust E.V."/>
            <person name="Bowler C."/>
            <person name="Green B."/>
            <person name="Moulton V."/>
            <person name="Van Oosterhout C."/>
            <person name="Grigoriev I."/>
        </authorList>
    </citation>
    <scope>NUCLEOTIDE SEQUENCE [LARGE SCALE GENOMIC DNA]</scope>
    <source>
        <strain evidence="3 4">CCMP1102</strain>
    </source>
</reference>
<dbReference type="Pfam" id="PF03457">
    <property type="entry name" value="HA"/>
    <property type="match status" value="7"/>
</dbReference>
<feature type="domain" description="Helicase-associated" evidence="2">
    <location>
        <begin position="578"/>
        <end position="645"/>
    </location>
</feature>